<evidence type="ECO:0000313" key="1">
    <source>
        <dbReference type="EMBL" id="AYN57931.1"/>
    </source>
</evidence>
<keyword evidence="2" id="KW-1185">Reference proteome</keyword>
<dbReference type="KEGG" id="vg:77932244"/>
<organism evidence="1 2">
    <name type="scientific">Arthrobacter phage Faja</name>
    <dbReference type="NCBI Taxonomy" id="2419957"/>
    <lineage>
        <taxon>Viruses</taxon>
        <taxon>Duplodnaviria</taxon>
        <taxon>Heunggongvirae</taxon>
        <taxon>Uroviricota</taxon>
        <taxon>Caudoviricetes</taxon>
        <taxon>Fajavirus</taxon>
        <taxon>Fajavirus faja</taxon>
    </lineage>
</organism>
<accession>A0A3G2KG56</accession>
<dbReference type="Proteomes" id="UP000280317">
    <property type="component" value="Segment"/>
</dbReference>
<name>A0A3G2KG56_9CAUD</name>
<dbReference type="RefSeq" id="YP_010656367.1">
    <property type="nucleotide sequence ID" value="NC_070837.1"/>
</dbReference>
<reference evidence="1 2" key="1">
    <citation type="submission" date="2018-09" db="EMBL/GenBank/DDBJ databases">
        <authorList>
            <person name="Ulbrich M.C."/>
            <person name="Stoner T.H."/>
            <person name="Garlena R.A."/>
            <person name="Russell D.A."/>
            <person name="Pope W.H."/>
            <person name="Jacobs-Sera D."/>
            <person name="Hatfull G.F."/>
        </authorList>
    </citation>
    <scope>NUCLEOTIDE SEQUENCE [LARGE SCALE GENOMIC DNA]</scope>
</reference>
<protein>
    <submittedName>
        <fullName evidence="1">Uncharacterized protein</fullName>
    </submittedName>
</protein>
<evidence type="ECO:0000313" key="2">
    <source>
        <dbReference type="Proteomes" id="UP000280317"/>
    </source>
</evidence>
<sequence length="93" mass="10743">MSGEHEAPKKRRPFYQTLTVDVDIDASILEEHGYHHEDDCPATATADDVEFDDIGHNLRLLSDWHDQAHGLSLWANCRQEPCRLLTDDFRRTP</sequence>
<proteinExistence type="predicted"/>
<dbReference type="EMBL" id="MH834612">
    <property type="protein sequence ID" value="AYN57931.1"/>
    <property type="molecule type" value="Genomic_DNA"/>
</dbReference>
<dbReference type="GeneID" id="77932244"/>
<gene>
    <name evidence="1" type="primary">81</name>
    <name evidence="1" type="ORF">PBI_FAJA_81</name>
</gene>